<sequence length="106" mass="12194">MLNEYFALGVPIALIILYALILFLRKKSKIHYLGFVLFIIAGFMVAFSYQVLQYALKEQSQLNKTGAILALNYPIWLLYLPLIIGIVLVIINIFRAYKRIKPQSKS</sequence>
<dbReference type="EMBL" id="JXKG01000002">
    <property type="protein sequence ID" value="OJG16422.1"/>
    <property type="molecule type" value="Genomic_DNA"/>
</dbReference>
<dbReference type="AlphaFoldDB" id="A0A1L8R9M0"/>
<evidence type="ECO:0000313" key="2">
    <source>
        <dbReference type="EMBL" id="OJG16422.1"/>
    </source>
</evidence>
<proteinExistence type="predicted"/>
<dbReference type="RefSeq" id="WP_071863986.1">
    <property type="nucleotide sequence ID" value="NZ_JBHLVQ010000010.1"/>
</dbReference>
<feature type="transmembrane region" description="Helical" evidence="1">
    <location>
        <begin position="6"/>
        <end position="25"/>
    </location>
</feature>
<comment type="caution">
    <text evidence="2">The sequence shown here is derived from an EMBL/GenBank/DDBJ whole genome shotgun (WGS) entry which is preliminary data.</text>
</comment>
<dbReference type="OrthoDB" id="2187313at2"/>
<gene>
    <name evidence="2" type="ORF">RU96_GL001164</name>
</gene>
<keyword evidence="1" id="KW-1133">Transmembrane helix</keyword>
<keyword evidence="1" id="KW-0812">Transmembrane</keyword>
<evidence type="ECO:0000313" key="3">
    <source>
        <dbReference type="Proteomes" id="UP000182835"/>
    </source>
</evidence>
<organism evidence="2 3">
    <name type="scientific">Enterococcus canintestini</name>
    <dbReference type="NCBI Taxonomy" id="317010"/>
    <lineage>
        <taxon>Bacteria</taxon>
        <taxon>Bacillati</taxon>
        <taxon>Bacillota</taxon>
        <taxon>Bacilli</taxon>
        <taxon>Lactobacillales</taxon>
        <taxon>Enterococcaceae</taxon>
        <taxon>Enterococcus</taxon>
    </lineage>
</organism>
<dbReference type="Proteomes" id="UP000182835">
    <property type="component" value="Unassembled WGS sequence"/>
</dbReference>
<name>A0A1L8R9M0_9ENTE</name>
<reference evidence="2 3" key="1">
    <citation type="submission" date="2014-12" db="EMBL/GenBank/DDBJ databases">
        <title>Draft genome sequences of 29 type strains of Enterococci.</title>
        <authorList>
            <person name="Zhong Z."/>
            <person name="Sun Z."/>
            <person name="Liu W."/>
            <person name="Zhang W."/>
            <person name="Zhang H."/>
        </authorList>
    </citation>
    <scope>NUCLEOTIDE SEQUENCE [LARGE SCALE GENOMIC DNA]</scope>
    <source>
        <strain evidence="2 3">DSM 21207</strain>
    </source>
</reference>
<keyword evidence="1" id="KW-0472">Membrane</keyword>
<feature type="transmembrane region" description="Helical" evidence="1">
    <location>
        <begin position="32"/>
        <end position="56"/>
    </location>
</feature>
<feature type="transmembrane region" description="Helical" evidence="1">
    <location>
        <begin position="76"/>
        <end position="97"/>
    </location>
</feature>
<dbReference type="STRING" id="317010.RU96_GL001164"/>
<accession>A0A1L8R9M0</accession>
<protein>
    <submittedName>
        <fullName evidence="2">Uncharacterized protein</fullName>
    </submittedName>
</protein>
<evidence type="ECO:0000256" key="1">
    <source>
        <dbReference type="SAM" id="Phobius"/>
    </source>
</evidence>